<evidence type="ECO:0000313" key="1">
    <source>
        <dbReference type="EMBL" id="RJP61372.1"/>
    </source>
</evidence>
<organism evidence="1 2">
    <name type="scientific">Candidatus Auribacter fodinae</name>
    <dbReference type="NCBI Taxonomy" id="2093366"/>
    <lineage>
        <taxon>Bacteria</taxon>
        <taxon>Pseudomonadati</taxon>
        <taxon>Candidatus Auribacterota</taxon>
        <taxon>Candidatus Auribacteria</taxon>
        <taxon>Candidatus Auribacterales</taxon>
        <taxon>Candidatus Auribacteraceae</taxon>
        <taxon>Candidatus Auribacter</taxon>
    </lineage>
</organism>
<protein>
    <submittedName>
        <fullName evidence="1">Uncharacterized protein</fullName>
    </submittedName>
</protein>
<proteinExistence type="predicted"/>
<evidence type="ECO:0000313" key="2">
    <source>
        <dbReference type="Proteomes" id="UP000266426"/>
    </source>
</evidence>
<sequence>MKTQTTIYGLLVTGLFALVSLMPMIAIAVNEQQEMLDAYAEQTTQYITDAIADLKMIEEQFAEEKNEFLEGTTYNDQLLSIKQQQVQAMKDLLKAIRSADMDAIKEIEAKQVLLDHKFNMVGMEKDMICVMGDLKKRANKYPVANPAHLNESVKQLEATYYEMLEREENVFSQTQQLKQACMRKEELLSECEKCFEAVDTKK</sequence>
<name>A0A3A4RA10_9BACT</name>
<dbReference type="EMBL" id="QZJZ01000013">
    <property type="protein sequence ID" value="RJP61372.1"/>
    <property type="molecule type" value="Genomic_DNA"/>
</dbReference>
<dbReference type="Proteomes" id="UP000266426">
    <property type="component" value="Unassembled WGS sequence"/>
</dbReference>
<gene>
    <name evidence="1" type="ORF">C4541_01860</name>
</gene>
<comment type="caution">
    <text evidence="1">The sequence shown here is derived from an EMBL/GenBank/DDBJ whole genome shotgun (WGS) entry which is preliminary data.</text>
</comment>
<accession>A0A3A4RA10</accession>
<dbReference type="AlphaFoldDB" id="A0A3A4RA10"/>
<reference evidence="1 2" key="1">
    <citation type="journal article" date="2017" name="ISME J.">
        <title>Energy and carbon metabolisms in a deep terrestrial subsurface fluid microbial community.</title>
        <authorList>
            <person name="Momper L."/>
            <person name="Jungbluth S.P."/>
            <person name="Lee M.D."/>
            <person name="Amend J.P."/>
        </authorList>
    </citation>
    <scope>NUCLEOTIDE SEQUENCE [LARGE SCALE GENOMIC DNA]</scope>
    <source>
        <strain evidence="1">SURF_26</strain>
    </source>
</reference>